<keyword evidence="1" id="KW-1133">Transmembrane helix</keyword>
<feature type="transmembrane region" description="Helical" evidence="1">
    <location>
        <begin position="44"/>
        <end position="66"/>
    </location>
</feature>
<dbReference type="Proteomes" id="UP000018439">
    <property type="component" value="Chromosome"/>
</dbReference>
<feature type="transmembrane region" description="Helical" evidence="1">
    <location>
        <begin position="117"/>
        <end position="139"/>
    </location>
</feature>
<evidence type="ECO:0000313" key="2">
    <source>
        <dbReference type="EMBL" id="EGJ70941.1"/>
    </source>
</evidence>
<dbReference type="HOGENOM" id="CLU_128087_0_0_10"/>
<sequence>MENTPSYYVSRKTLLLTAAIIWLIAGVNVFAVGIQTWIITEMSWLLKSMFALITFLIFNFIIFGPLSKKYSKRILSYTDQSHPLSFFDIKGWLIMIFMMGLGFSVRKFDLLPNTFIAPFYVGLSIALSLTGIQFLIYWVKLNKM</sequence>
<dbReference type="eggNOG" id="ENOG5032Y15">
    <property type="taxonomic scope" value="Bacteria"/>
</dbReference>
<name>F3ZSR7_9BACE</name>
<accession>F3ZSR7</accession>
<gene>
    <name evidence="2" type="ORF">Bcop_0725</name>
</gene>
<evidence type="ECO:0000313" key="3">
    <source>
        <dbReference type="Proteomes" id="UP000018439"/>
    </source>
</evidence>
<proteinExistence type="predicted"/>
<dbReference type="STRING" id="679937.Bcop_0725"/>
<keyword evidence="3" id="KW-1185">Reference proteome</keyword>
<reference evidence="2 3" key="1">
    <citation type="journal article" date="2011" name="Stand. Genomic Sci.">
        <title>Non-contiguous finished genome sequence of Bacteroides coprosuis type strain (PC139).</title>
        <authorList>
            <person name="Land M."/>
            <person name="Held B."/>
            <person name="Gronow S."/>
            <person name="Abt B."/>
            <person name="Lucas S."/>
            <person name="Del Rio T.G."/>
            <person name="Nolan M."/>
            <person name="Tice H."/>
            <person name="Cheng J.F."/>
            <person name="Pitluck S."/>
            <person name="Liolios K."/>
            <person name="Pagani I."/>
            <person name="Ivanova N."/>
            <person name="Mavromatis K."/>
            <person name="Mikhailova N."/>
            <person name="Pati A."/>
            <person name="Tapia R."/>
            <person name="Han C."/>
            <person name="Goodwin L."/>
            <person name="Chen A."/>
            <person name="Palaniappan K."/>
            <person name="Hauser L."/>
            <person name="Brambilla E.M."/>
            <person name="Rohde M."/>
            <person name="Goker M."/>
            <person name="Detter J.C."/>
            <person name="Woyke T."/>
            <person name="Bristow J."/>
            <person name="Eisen J.A."/>
            <person name="Markowitz V."/>
            <person name="Hugenholtz P."/>
            <person name="Kyrpides N.C."/>
            <person name="Klenk H.P."/>
            <person name="Lapidus A."/>
        </authorList>
    </citation>
    <scope>NUCLEOTIDE SEQUENCE</scope>
    <source>
        <strain evidence="2 3">DSM 18011</strain>
    </source>
</reference>
<dbReference type="EMBL" id="CM001167">
    <property type="protein sequence ID" value="EGJ70941.1"/>
    <property type="molecule type" value="Genomic_DNA"/>
</dbReference>
<evidence type="ECO:0000256" key="1">
    <source>
        <dbReference type="SAM" id="Phobius"/>
    </source>
</evidence>
<dbReference type="AlphaFoldDB" id="F3ZSR7"/>
<organism evidence="2 3">
    <name type="scientific">Bacteroides coprosuis DSM 18011</name>
    <dbReference type="NCBI Taxonomy" id="679937"/>
    <lineage>
        <taxon>Bacteria</taxon>
        <taxon>Pseudomonadati</taxon>
        <taxon>Bacteroidota</taxon>
        <taxon>Bacteroidia</taxon>
        <taxon>Bacteroidales</taxon>
        <taxon>Bacteroidaceae</taxon>
        <taxon>Bacteroides</taxon>
    </lineage>
</organism>
<evidence type="ECO:0008006" key="4">
    <source>
        <dbReference type="Google" id="ProtNLM"/>
    </source>
</evidence>
<feature type="transmembrane region" description="Helical" evidence="1">
    <location>
        <begin position="87"/>
        <end position="105"/>
    </location>
</feature>
<dbReference type="OrthoDB" id="1097929at2"/>
<protein>
    <recommendedName>
        <fullName evidence="4">Transmembrane protein</fullName>
    </recommendedName>
</protein>
<keyword evidence="1" id="KW-0812">Transmembrane</keyword>
<feature type="transmembrane region" description="Helical" evidence="1">
    <location>
        <begin position="14"/>
        <end position="38"/>
    </location>
</feature>
<keyword evidence="1" id="KW-0472">Membrane</keyword>